<feature type="compositionally biased region" description="Polar residues" evidence="1">
    <location>
        <begin position="95"/>
        <end position="110"/>
    </location>
</feature>
<accession>A0A8R7PZZ3</accession>
<evidence type="ECO:0000256" key="1">
    <source>
        <dbReference type="SAM" id="MobiDB-lite"/>
    </source>
</evidence>
<feature type="region of interest" description="Disordered" evidence="1">
    <location>
        <begin position="92"/>
        <end position="111"/>
    </location>
</feature>
<dbReference type="EnsemblPlants" id="TuG1812G0300005089.01.T01">
    <property type="protein sequence ID" value="TuG1812G0300005089.01.T01.cds440138"/>
    <property type="gene ID" value="TuG1812G0300005089.01"/>
</dbReference>
<protein>
    <submittedName>
        <fullName evidence="2">Uncharacterized protein</fullName>
    </submittedName>
</protein>
<dbReference type="Gramene" id="TuG1812G0300005089.01.T01">
    <property type="protein sequence ID" value="TuG1812G0300005089.01.T01.cds440138"/>
    <property type="gene ID" value="TuG1812G0300005089.01"/>
</dbReference>
<reference evidence="2" key="2">
    <citation type="submission" date="2018-03" db="EMBL/GenBank/DDBJ databases">
        <title>The Triticum urartu genome reveals the dynamic nature of wheat genome evolution.</title>
        <authorList>
            <person name="Ling H."/>
            <person name="Ma B."/>
            <person name="Shi X."/>
            <person name="Liu H."/>
            <person name="Dong L."/>
            <person name="Sun H."/>
            <person name="Cao Y."/>
            <person name="Gao Q."/>
            <person name="Zheng S."/>
            <person name="Li Y."/>
            <person name="Yu Y."/>
            <person name="Du H."/>
            <person name="Qi M."/>
            <person name="Li Y."/>
            <person name="Yu H."/>
            <person name="Cui Y."/>
            <person name="Wang N."/>
            <person name="Chen C."/>
            <person name="Wu H."/>
            <person name="Zhao Y."/>
            <person name="Zhang J."/>
            <person name="Li Y."/>
            <person name="Zhou W."/>
            <person name="Zhang B."/>
            <person name="Hu W."/>
            <person name="Eijk M."/>
            <person name="Tang J."/>
            <person name="Witsenboer H."/>
            <person name="Zhao S."/>
            <person name="Li Z."/>
            <person name="Zhang A."/>
            <person name="Wang D."/>
            <person name="Liang C."/>
        </authorList>
    </citation>
    <scope>NUCLEOTIDE SEQUENCE [LARGE SCALE GENOMIC DNA]</scope>
    <source>
        <strain evidence="2">cv. G1812</strain>
    </source>
</reference>
<reference evidence="2" key="3">
    <citation type="submission" date="2022-06" db="UniProtKB">
        <authorList>
            <consortium name="EnsemblPlants"/>
        </authorList>
    </citation>
    <scope>IDENTIFICATION</scope>
</reference>
<dbReference type="AlphaFoldDB" id="A0A8R7PZZ3"/>
<keyword evidence="3" id="KW-1185">Reference proteome</keyword>
<feature type="compositionally biased region" description="Basic residues" evidence="1">
    <location>
        <begin position="59"/>
        <end position="75"/>
    </location>
</feature>
<feature type="compositionally biased region" description="Polar residues" evidence="1">
    <location>
        <begin position="43"/>
        <end position="55"/>
    </location>
</feature>
<feature type="region of interest" description="Disordered" evidence="1">
    <location>
        <begin position="36"/>
        <end position="75"/>
    </location>
</feature>
<sequence>MASRPVFSPARACVLRCAPLRRAGRTVARAWTVYPLPNLPSAPESNPPNLSSAPESNPHHLHHHPTYSHRRREPRARAGRWPILCFSSIRRARPGTTQPDRSRAMTNPSRNGLLVRLRRI</sequence>
<evidence type="ECO:0000313" key="2">
    <source>
        <dbReference type="EnsemblPlants" id="TuG1812G0300005089.01.T01.cds440138"/>
    </source>
</evidence>
<name>A0A8R7PZZ3_TRIUA</name>
<evidence type="ECO:0000313" key="3">
    <source>
        <dbReference type="Proteomes" id="UP000015106"/>
    </source>
</evidence>
<proteinExistence type="predicted"/>
<dbReference type="Proteomes" id="UP000015106">
    <property type="component" value="Chromosome 3"/>
</dbReference>
<organism evidence="2 3">
    <name type="scientific">Triticum urartu</name>
    <name type="common">Red wild einkorn</name>
    <name type="synonym">Crithodium urartu</name>
    <dbReference type="NCBI Taxonomy" id="4572"/>
    <lineage>
        <taxon>Eukaryota</taxon>
        <taxon>Viridiplantae</taxon>
        <taxon>Streptophyta</taxon>
        <taxon>Embryophyta</taxon>
        <taxon>Tracheophyta</taxon>
        <taxon>Spermatophyta</taxon>
        <taxon>Magnoliopsida</taxon>
        <taxon>Liliopsida</taxon>
        <taxon>Poales</taxon>
        <taxon>Poaceae</taxon>
        <taxon>BOP clade</taxon>
        <taxon>Pooideae</taxon>
        <taxon>Triticodae</taxon>
        <taxon>Triticeae</taxon>
        <taxon>Triticinae</taxon>
        <taxon>Triticum</taxon>
    </lineage>
</organism>
<reference evidence="3" key="1">
    <citation type="journal article" date="2013" name="Nature">
        <title>Draft genome of the wheat A-genome progenitor Triticum urartu.</title>
        <authorList>
            <person name="Ling H.Q."/>
            <person name="Zhao S."/>
            <person name="Liu D."/>
            <person name="Wang J."/>
            <person name="Sun H."/>
            <person name="Zhang C."/>
            <person name="Fan H."/>
            <person name="Li D."/>
            <person name="Dong L."/>
            <person name="Tao Y."/>
            <person name="Gao C."/>
            <person name="Wu H."/>
            <person name="Li Y."/>
            <person name="Cui Y."/>
            <person name="Guo X."/>
            <person name="Zheng S."/>
            <person name="Wang B."/>
            <person name="Yu K."/>
            <person name="Liang Q."/>
            <person name="Yang W."/>
            <person name="Lou X."/>
            <person name="Chen J."/>
            <person name="Feng M."/>
            <person name="Jian J."/>
            <person name="Zhang X."/>
            <person name="Luo G."/>
            <person name="Jiang Y."/>
            <person name="Liu J."/>
            <person name="Wang Z."/>
            <person name="Sha Y."/>
            <person name="Zhang B."/>
            <person name="Wu H."/>
            <person name="Tang D."/>
            <person name="Shen Q."/>
            <person name="Xue P."/>
            <person name="Zou S."/>
            <person name="Wang X."/>
            <person name="Liu X."/>
            <person name="Wang F."/>
            <person name="Yang Y."/>
            <person name="An X."/>
            <person name="Dong Z."/>
            <person name="Zhang K."/>
            <person name="Zhang X."/>
            <person name="Luo M.C."/>
            <person name="Dvorak J."/>
            <person name="Tong Y."/>
            <person name="Wang J."/>
            <person name="Yang H."/>
            <person name="Li Z."/>
            <person name="Wang D."/>
            <person name="Zhang A."/>
            <person name="Wang J."/>
        </authorList>
    </citation>
    <scope>NUCLEOTIDE SEQUENCE</scope>
    <source>
        <strain evidence="3">cv. G1812</strain>
    </source>
</reference>